<sequence length="370" mass="41100">MAAAVTTTSSDRMEQLKEFDESKMGVKGLSDSGISTIPSIFLHPPETLSDLKSSTTSCGTGIPVVDLSNLHSDFHRPKIVEQIREAASSWGFFQVVNHGVPVSVLDETIAAIKAFHEQPGEEKAKYYKRDQEGHGVMYSSNNDLYRSQAACWHDSLQLWMSPQPPKAEDIPEVCRRQVVEWDVHAKKVADTVMELLSLGLGLEAGKFKELTFSDARAVVGIIYPPCPQPDLTMGITSHTDPGIITVLLQNQVPGLQVKHGDAWVDVKPLPGGLIINMGDFLQIVSNGEYRSVQHRVLANASNEHRISIVTFFNLTKWRELGTYGPLPELLSPDKPALYRDFTLQQFYDNFYSKGLDSKSLIERIKITTCS</sequence>
<dbReference type="FunFam" id="2.60.120.330:FF:000005">
    <property type="entry name" value="1-aminocyclopropane-1-carboxylate oxidase homolog 1"/>
    <property type="match status" value="1"/>
</dbReference>
<dbReference type="InterPro" id="IPR026992">
    <property type="entry name" value="DIOX_N"/>
</dbReference>
<comment type="similarity">
    <text evidence="1 6">Belongs to the iron/ascorbate-dependent oxidoreductase family.</text>
</comment>
<dbReference type="PANTHER" id="PTHR10209">
    <property type="entry name" value="OXIDOREDUCTASE, 2OG-FE II OXYGENASE FAMILY PROTEIN"/>
    <property type="match status" value="1"/>
</dbReference>
<keyword evidence="2 6" id="KW-0479">Metal-binding</keyword>
<dbReference type="GO" id="GO:0009805">
    <property type="term" value="P:coumarin biosynthetic process"/>
    <property type="evidence" value="ECO:0007669"/>
    <property type="project" value="UniProtKB-ARBA"/>
</dbReference>
<evidence type="ECO:0000256" key="5">
    <source>
        <dbReference type="ARBA" id="ARBA00023004"/>
    </source>
</evidence>
<keyword evidence="4 6" id="KW-0560">Oxidoreductase</keyword>
<dbReference type="PANTHER" id="PTHR10209:SF546">
    <property type="entry name" value="1-AMINOCYCLOPROPANE-1-CARBOXYLATE OXIDASE HOMOLOG 4-LIKE"/>
    <property type="match status" value="1"/>
</dbReference>
<dbReference type="Pfam" id="PF14226">
    <property type="entry name" value="DIOX_N"/>
    <property type="match status" value="1"/>
</dbReference>
<accession>A0A6P6STR0</accession>
<evidence type="ECO:0000259" key="7">
    <source>
        <dbReference type="PROSITE" id="PS51471"/>
    </source>
</evidence>
<dbReference type="SUPFAM" id="SSF51197">
    <property type="entry name" value="Clavaminate synthase-like"/>
    <property type="match status" value="1"/>
</dbReference>
<reference evidence="9" key="2">
    <citation type="submission" date="2025-08" db="UniProtKB">
        <authorList>
            <consortium name="RefSeq"/>
        </authorList>
    </citation>
    <scope>IDENTIFICATION</scope>
    <source>
        <tissue evidence="9">Leaves</tissue>
    </source>
</reference>
<organism evidence="8 9">
    <name type="scientific">Coffea arabica</name>
    <name type="common">Arabian coffee</name>
    <dbReference type="NCBI Taxonomy" id="13443"/>
    <lineage>
        <taxon>Eukaryota</taxon>
        <taxon>Viridiplantae</taxon>
        <taxon>Streptophyta</taxon>
        <taxon>Embryophyta</taxon>
        <taxon>Tracheophyta</taxon>
        <taxon>Spermatophyta</taxon>
        <taxon>Magnoliopsida</taxon>
        <taxon>eudicotyledons</taxon>
        <taxon>Gunneridae</taxon>
        <taxon>Pentapetalae</taxon>
        <taxon>asterids</taxon>
        <taxon>lamiids</taxon>
        <taxon>Gentianales</taxon>
        <taxon>Rubiaceae</taxon>
        <taxon>Ixoroideae</taxon>
        <taxon>Gardenieae complex</taxon>
        <taxon>Bertiereae - Coffeeae clade</taxon>
        <taxon>Coffeeae</taxon>
        <taxon>Coffea</taxon>
    </lineage>
</organism>
<evidence type="ECO:0000256" key="2">
    <source>
        <dbReference type="ARBA" id="ARBA00022723"/>
    </source>
</evidence>
<reference evidence="8" key="1">
    <citation type="journal article" date="2025" name="Foods">
        <title>Unveiling the Microbial Signatures of Arabica Coffee Cherries: Insights into Ripeness Specific Diversity, Functional Traits, and Implications for Quality and Safety.</title>
        <authorList>
            <consortium name="RefSeq"/>
            <person name="Tenea G.N."/>
            <person name="Cifuentes V."/>
            <person name="Reyes P."/>
            <person name="Cevallos-Vallejos M."/>
        </authorList>
    </citation>
    <scope>NUCLEOTIDE SEQUENCE [LARGE SCALE GENOMIC DNA]</scope>
</reference>
<keyword evidence="3" id="KW-0847">Vitamin C</keyword>
<evidence type="ECO:0000256" key="6">
    <source>
        <dbReference type="RuleBase" id="RU003682"/>
    </source>
</evidence>
<dbReference type="OrthoDB" id="288590at2759"/>
<proteinExistence type="inferred from homology"/>
<evidence type="ECO:0000256" key="1">
    <source>
        <dbReference type="ARBA" id="ARBA00008056"/>
    </source>
</evidence>
<evidence type="ECO:0000256" key="3">
    <source>
        <dbReference type="ARBA" id="ARBA00022896"/>
    </source>
</evidence>
<dbReference type="Pfam" id="PF03171">
    <property type="entry name" value="2OG-FeII_Oxy"/>
    <property type="match status" value="1"/>
</dbReference>
<dbReference type="Proteomes" id="UP001652660">
    <property type="component" value="Chromosome 6e"/>
</dbReference>
<dbReference type="InterPro" id="IPR005123">
    <property type="entry name" value="Oxoglu/Fe-dep_dioxygenase_dom"/>
</dbReference>
<dbReference type="GO" id="GO:0031418">
    <property type="term" value="F:L-ascorbic acid binding"/>
    <property type="evidence" value="ECO:0007669"/>
    <property type="project" value="UniProtKB-KW"/>
</dbReference>
<dbReference type="RefSeq" id="XP_027069404.1">
    <property type="nucleotide sequence ID" value="XM_027213603.2"/>
</dbReference>
<protein>
    <submittedName>
        <fullName evidence="9">1-aminocyclopropane-1-carboxylate oxidase homolog 4</fullName>
    </submittedName>
</protein>
<evidence type="ECO:0000313" key="9">
    <source>
        <dbReference type="RefSeq" id="XP_027069404.1"/>
    </source>
</evidence>
<keyword evidence="8" id="KW-1185">Reference proteome</keyword>
<name>A0A6P6STR0_COFAR</name>
<dbReference type="Gene3D" id="2.60.120.330">
    <property type="entry name" value="B-lactam Antibiotic, Isopenicillin N Synthase, Chain"/>
    <property type="match status" value="1"/>
</dbReference>
<dbReference type="InterPro" id="IPR027443">
    <property type="entry name" value="IPNS-like_sf"/>
</dbReference>
<dbReference type="PROSITE" id="PS51471">
    <property type="entry name" value="FE2OG_OXY"/>
    <property type="match status" value="1"/>
</dbReference>
<dbReference type="GO" id="GO:0046872">
    <property type="term" value="F:metal ion binding"/>
    <property type="evidence" value="ECO:0007669"/>
    <property type="project" value="UniProtKB-KW"/>
</dbReference>
<dbReference type="GeneID" id="113694739"/>
<feature type="domain" description="Fe2OG dioxygenase" evidence="7">
    <location>
        <begin position="211"/>
        <end position="314"/>
    </location>
</feature>
<dbReference type="GO" id="GO:0016706">
    <property type="term" value="F:2-oxoglutarate-dependent dioxygenase activity"/>
    <property type="evidence" value="ECO:0007669"/>
    <property type="project" value="UniProtKB-ARBA"/>
</dbReference>
<dbReference type="InterPro" id="IPR044861">
    <property type="entry name" value="IPNS-like_FE2OG_OXY"/>
</dbReference>
<gene>
    <name evidence="9" type="primary">LOC113694739</name>
</gene>
<evidence type="ECO:0000313" key="8">
    <source>
        <dbReference type="Proteomes" id="UP001652660"/>
    </source>
</evidence>
<dbReference type="AlphaFoldDB" id="A0A6P6STR0"/>
<keyword evidence="5 6" id="KW-0408">Iron</keyword>
<dbReference type="GO" id="GO:0002238">
    <property type="term" value="P:response to molecule of fungal origin"/>
    <property type="evidence" value="ECO:0007669"/>
    <property type="project" value="UniProtKB-ARBA"/>
</dbReference>
<evidence type="ECO:0000256" key="4">
    <source>
        <dbReference type="ARBA" id="ARBA00023002"/>
    </source>
</evidence>